<dbReference type="STRING" id="706587.Desti_1569"/>
<dbReference type="HOGENOM" id="CLU_2681766_0_0_7"/>
<dbReference type="Proteomes" id="UP000006055">
    <property type="component" value="Chromosome"/>
</dbReference>
<name>I4C3Y9_DESTA</name>
<proteinExistence type="predicted"/>
<evidence type="ECO:0000313" key="1">
    <source>
        <dbReference type="EMBL" id="AFM24280.1"/>
    </source>
</evidence>
<sequence length="74" mass="8418">MMTEKKSGGTSCKKFLPDFFSRTFNTRRNLNFSLEIQVPANDNIFLSELCVGVNLIAAWFATNTESCFLNARME</sequence>
<keyword evidence="2" id="KW-1185">Reference proteome</keyword>
<dbReference type="EMBL" id="CP003360">
    <property type="protein sequence ID" value="AFM24280.1"/>
    <property type="molecule type" value="Genomic_DNA"/>
</dbReference>
<organism evidence="1 2">
    <name type="scientific">Desulfomonile tiedjei (strain ATCC 49306 / DSM 6799 / DCB-1)</name>
    <dbReference type="NCBI Taxonomy" id="706587"/>
    <lineage>
        <taxon>Bacteria</taxon>
        <taxon>Pseudomonadati</taxon>
        <taxon>Thermodesulfobacteriota</taxon>
        <taxon>Desulfomonilia</taxon>
        <taxon>Desulfomonilales</taxon>
        <taxon>Desulfomonilaceae</taxon>
        <taxon>Desulfomonile</taxon>
    </lineage>
</organism>
<protein>
    <submittedName>
        <fullName evidence="1">Uncharacterized protein</fullName>
    </submittedName>
</protein>
<reference evidence="2" key="1">
    <citation type="submission" date="2012-06" db="EMBL/GenBank/DDBJ databases">
        <title>Complete sequence of chromosome of Desulfomonile tiedjei DSM 6799.</title>
        <authorList>
            <person name="Lucas S."/>
            <person name="Copeland A."/>
            <person name="Lapidus A."/>
            <person name="Glavina del Rio T."/>
            <person name="Dalin E."/>
            <person name="Tice H."/>
            <person name="Bruce D."/>
            <person name="Goodwin L."/>
            <person name="Pitluck S."/>
            <person name="Peters L."/>
            <person name="Ovchinnikova G."/>
            <person name="Zeytun A."/>
            <person name="Lu M."/>
            <person name="Kyrpides N."/>
            <person name="Mavromatis K."/>
            <person name="Ivanova N."/>
            <person name="Brettin T."/>
            <person name="Detter J.C."/>
            <person name="Han C."/>
            <person name="Larimer F."/>
            <person name="Land M."/>
            <person name="Hauser L."/>
            <person name="Markowitz V."/>
            <person name="Cheng J.-F."/>
            <person name="Hugenholtz P."/>
            <person name="Woyke T."/>
            <person name="Wu D."/>
            <person name="Spring S."/>
            <person name="Schroeder M."/>
            <person name="Brambilla E."/>
            <person name="Klenk H.-P."/>
            <person name="Eisen J.A."/>
        </authorList>
    </citation>
    <scope>NUCLEOTIDE SEQUENCE [LARGE SCALE GENOMIC DNA]</scope>
    <source>
        <strain evidence="2">ATCC 49306 / DSM 6799 / DCB-1</strain>
    </source>
</reference>
<accession>I4C3Y9</accession>
<evidence type="ECO:0000313" key="2">
    <source>
        <dbReference type="Proteomes" id="UP000006055"/>
    </source>
</evidence>
<dbReference type="KEGG" id="dti:Desti_1569"/>
<dbReference type="AlphaFoldDB" id="I4C3Y9"/>
<gene>
    <name evidence="1" type="ordered locus">Desti_1569</name>
</gene>